<protein>
    <submittedName>
        <fullName evidence="1">Uncharacterized protein</fullName>
    </submittedName>
</protein>
<dbReference type="Gramene" id="OB01G24630.1">
    <property type="protein sequence ID" value="OB01G24630.1"/>
    <property type="gene ID" value="OB01G24630"/>
</dbReference>
<proteinExistence type="predicted"/>
<sequence length="84" mass="9556">MKRSIKSYPKLFLGQFSLFRLHVLSSEAQQKKELSVVACSIKLFVWIGKISSAAKAVLSELEVCKSCCYAETIEQDYSCNLKFR</sequence>
<organism evidence="1">
    <name type="scientific">Oryza brachyantha</name>
    <name type="common">malo sina</name>
    <dbReference type="NCBI Taxonomy" id="4533"/>
    <lineage>
        <taxon>Eukaryota</taxon>
        <taxon>Viridiplantae</taxon>
        <taxon>Streptophyta</taxon>
        <taxon>Embryophyta</taxon>
        <taxon>Tracheophyta</taxon>
        <taxon>Spermatophyta</taxon>
        <taxon>Magnoliopsida</taxon>
        <taxon>Liliopsida</taxon>
        <taxon>Poales</taxon>
        <taxon>Poaceae</taxon>
        <taxon>BOP clade</taxon>
        <taxon>Oryzoideae</taxon>
        <taxon>Oryzeae</taxon>
        <taxon>Oryzinae</taxon>
        <taxon>Oryza</taxon>
    </lineage>
</organism>
<dbReference type="AlphaFoldDB" id="J3KZQ7"/>
<dbReference type="Proteomes" id="UP000006038">
    <property type="component" value="Chromosome 1"/>
</dbReference>
<evidence type="ECO:0000313" key="2">
    <source>
        <dbReference type="Proteomes" id="UP000006038"/>
    </source>
</evidence>
<reference evidence="1" key="1">
    <citation type="journal article" date="2013" name="Nat. Commun.">
        <title>Whole-genome sequencing of Oryza brachyantha reveals mechanisms underlying Oryza genome evolution.</title>
        <authorList>
            <person name="Chen J."/>
            <person name="Huang Q."/>
            <person name="Gao D."/>
            <person name="Wang J."/>
            <person name="Lang Y."/>
            <person name="Liu T."/>
            <person name="Li B."/>
            <person name="Bai Z."/>
            <person name="Luis Goicoechea J."/>
            <person name="Liang C."/>
            <person name="Chen C."/>
            <person name="Zhang W."/>
            <person name="Sun S."/>
            <person name="Liao Y."/>
            <person name="Zhang X."/>
            <person name="Yang L."/>
            <person name="Song C."/>
            <person name="Wang M."/>
            <person name="Shi J."/>
            <person name="Liu G."/>
            <person name="Liu J."/>
            <person name="Zhou H."/>
            <person name="Zhou W."/>
            <person name="Yu Q."/>
            <person name="An N."/>
            <person name="Chen Y."/>
            <person name="Cai Q."/>
            <person name="Wang B."/>
            <person name="Liu B."/>
            <person name="Min J."/>
            <person name="Huang Y."/>
            <person name="Wu H."/>
            <person name="Li Z."/>
            <person name="Zhang Y."/>
            <person name="Yin Y."/>
            <person name="Song W."/>
            <person name="Jiang J."/>
            <person name="Jackson S.A."/>
            <person name="Wing R.A."/>
            <person name="Wang J."/>
            <person name="Chen M."/>
        </authorList>
    </citation>
    <scope>NUCLEOTIDE SEQUENCE [LARGE SCALE GENOMIC DNA]</scope>
    <source>
        <strain evidence="1">cv. IRGC 101232</strain>
    </source>
</reference>
<reference evidence="1" key="2">
    <citation type="submission" date="2013-04" db="UniProtKB">
        <authorList>
            <consortium name="EnsemblPlants"/>
        </authorList>
    </citation>
    <scope>IDENTIFICATION</scope>
</reference>
<evidence type="ECO:0000313" key="1">
    <source>
        <dbReference type="EnsemblPlants" id="OB01G24630.1"/>
    </source>
</evidence>
<dbReference type="EnsemblPlants" id="OB01G24630.1">
    <property type="protein sequence ID" value="OB01G24630.1"/>
    <property type="gene ID" value="OB01G24630"/>
</dbReference>
<dbReference type="HOGENOM" id="CLU_2534148_0_0_1"/>
<name>J3KZQ7_ORYBR</name>
<keyword evidence="2" id="KW-1185">Reference proteome</keyword>
<accession>J3KZQ7</accession>